<reference evidence="3 4" key="1">
    <citation type="journal article" date="2017" name="Int. J. Syst. Evol. Microbiol.">
        <title>Mycobacterium talmoniae sp. nov., a slowly growing mycobacterium isolated from human respiratory samples.</title>
        <authorList>
            <person name="Davidson R.M."/>
            <person name="DeGroote M.A."/>
            <person name="Marola J.L."/>
            <person name="Buss S."/>
            <person name="Jones V."/>
            <person name="McNeil M.R."/>
            <person name="Freifeld A.G."/>
            <person name="Elaine Epperson L."/>
            <person name="Hasan N.A."/>
            <person name="Jackson M."/>
            <person name="Iwen P.C."/>
            <person name="Salfinger M."/>
            <person name="Strong M."/>
        </authorList>
    </citation>
    <scope>NUCLEOTIDE SEQUENCE [LARGE SCALE GENOMIC DNA]</scope>
    <source>
        <strain evidence="3 4">ATCC BAA-2683</strain>
    </source>
</reference>
<name>A0A2S8BR72_9MYCO</name>
<proteinExistence type="predicted"/>
<sequence>MQKQPRWAQLLIASTAAIALACTVALALQTLDDHASAQIHESGVLPGSDDMATQQGLLPGQINPTAPPDSMTDILNRMAQKASPPPPADPLSDMADLLIWLPQHIARRMTRDQDTANLCNPLAILFPSVSPVATSSTNCSAKSTS</sequence>
<evidence type="ECO:0000313" key="3">
    <source>
        <dbReference type="EMBL" id="PQM49162.1"/>
    </source>
</evidence>
<organism evidence="3 4">
    <name type="scientific">Mycobacterium talmoniae</name>
    <dbReference type="NCBI Taxonomy" id="1858794"/>
    <lineage>
        <taxon>Bacteria</taxon>
        <taxon>Bacillati</taxon>
        <taxon>Actinomycetota</taxon>
        <taxon>Actinomycetes</taxon>
        <taxon>Mycobacteriales</taxon>
        <taxon>Mycobacteriaceae</taxon>
        <taxon>Mycobacterium</taxon>
    </lineage>
</organism>
<dbReference type="EMBL" id="PPEA01000093">
    <property type="protein sequence ID" value="PQM49162.1"/>
    <property type="molecule type" value="Genomic_DNA"/>
</dbReference>
<feature type="region of interest" description="Disordered" evidence="1">
    <location>
        <begin position="44"/>
        <end position="72"/>
    </location>
</feature>
<dbReference type="AlphaFoldDB" id="A0A2S8BR72"/>
<evidence type="ECO:0000256" key="2">
    <source>
        <dbReference type="SAM" id="SignalP"/>
    </source>
</evidence>
<feature type="chain" id="PRO_5038859675" description="Anti-sigma-M factor RsmA" evidence="2">
    <location>
        <begin position="28"/>
        <end position="145"/>
    </location>
</feature>
<feature type="signal peptide" evidence="2">
    <location>
        <begin position="1"/>
        <end position="27"/>
    </location>
</feature>
<keyword evidence="2" id="KW-0732">Signal</keyword>
<accession>A0A2S8BR72</accession>
<gene>
    <name evidence="3" type="ORF">C1Y40_00624</name>
</gene>
<dbReference type="Proteomes" id="UP000238296">
    <property type="component" value="Unassembled WGS sequence"/>
</dbReference>
<evidence type="ECO:0000256" key="1">
    <source>
        <dbReference type="SAM" id="MobiDB-lite"/>
    </source>
</evidence>
<dbReference type="PROSITE" id="PS51257">
    <property type="entry name" value="PROKAR_LIPOPROTEIN"/>
    <property type="match status" value="1"/>
</dbReference>
<evidence type="ECO:0000313" key="4">
    <source>
        <dbReference type="Proteomes" id="UP000238296"/>
    </source>
</evidence>
<evidence type="ECO:0008006" key="5">
    <source>
        <dbReference type="Google" id="ProtNLM"/>
    </source>
</evidence>
<comment type="caution">
    <text evidence="3">The sequence shown here is derived from an EMBL/GenBank/DDBJ whole genome shotgun (WGS) entry which is preliminary data.</text>
</comment>
<protein>
    <recommendedName>
        <fullName evidence="5">Anti-sigma-M factor RsmA</fullName>
    </recommendedName>
</protein>